<comment type="caution">
    <text evidence="1">The sequence shown here is derived from an EMBL/GenBank/DDBJ whole genome shotgun (WGS) entry which is preliminary data.</text>
</comment>
<dbReference type="RefSeq" id="WP_387962543.1">
    <property type="nucleotide sequence ID" value="NZ_JBHSGP010000013.1"/>
</dbReference>
<dbReference type="EMBL" id="JBHSGP010000013">
    <property type="protein sequence ID" value="MFC4722215.1"/>
    <property type="molecule type" value="Genomic_DNA"/>
</dbReference>
<protein>
    <recommendedName>
        <fullName evidence="3">Tellurite resistance protein TerB</fullName>
    </recommendedName>
</protein>
<sequence length="112" mass="13141">MEQVKWTKDELVAYILLFAAHSNFTESNHEKNVIISKVDMQSFQKIHHEFEGDNDYQSIQKIIKGLDTYNYSKDDLSLLFADIKLLFFADGEFDLLEQNMYRGLERLLNSGK</sequence>
<evidence type="ECO:0008006" key="3">
    <source>
        <dbReference type="Google" id="ProtNLM"/>
    </source>
</evidence>
<name>A0ABV9N361_9FLAO</name>
<dbReference type="SUPFAM" id="SSF158682">
    <property type="entry name" value="TerB-like"/>
    <property type="match status" value="1"/>
</dbReference>
<reference evidence="2" key="1">
    <citation type="journal article" date="2019" name="Int. J. Syst. Evol. Microbiol.">
        <title>The Global Catalogue of Microorganisms (GCM) 10K type strain sequencing project: providing services to taxonomists for standard genome sequencing and annotation.</title>
        <authorList>
            <consortium name="The Broad Institute Genomics Platform"/>
            <consortium name="The Broad Institute Genome Sequencing Center for Infectious Disease"/>
            <person name="Wu L."/>
            <person name="Ma J."/>
        </authorList>
    </citation>
    <scope>NUCLEOTIDE SEQUENCE [LARGE SCALE GENOMIC DNA]</scope>
    <source>
        <strain evidence="2">CCUG 63682</strain>
    </source>
</reference>
<evidence type="ECO:0000313" key="1">
    <source>
        <dbReference type="EMBL" id="MFC4722215.1"/>
    </source>
</evidence>
<dbReference type="Proteomes" id="UP001595953">
    <property type="component" value="Unassembled WGS sequence"/>
</dbReference>
<dbReference type="InterPro" id="IPR029024">
    <property type="entry name" value="TerB-like"/>
</dbReference>
<organism evidence="1 2">
    <name type="scientific">Geojedonia litorea</name>
    <dbReference type="NCBI Taxonomy" id="1268269"/>
    <lineage>
        <taxon>Bacteria</taxon>
        <taxon>Pseudomonadati</taxon>
        <taxon>Bacteroidota</taxon>
        <taxon>Flavobacteriia</taxon>
        <taxon>Flavobacteriales</taxon>
        <taxon>Flavobacteriaceae</taxon>
        <taxon>Geojedonia</taxon>
    </lineage>
</organism>
<evidence type="ECO:0000313" key="2">
    <source>
        <dbReference type="Proteomes" id="UP001595953"/>
    </source>
</evidence>
<accession>A0ABV9N361</accession>
<proteinExistence type="predicted"/>
<keyword evidence="2" id="KW-1185">Reference proteome</keyword>
<gene>
    <name evidence="1" type="ORF">ACFO5O_07775</name>
</gene>